<evidence type="ECO:0000313" key="1">
    <source>
        <dbReference type="EMBL" id="SHJ99251.1"/>
    </source>
</evidence>
<dbReference type="Proteomes" id="UP000184465">
    <property type="component" value="Unassembled WGS sequence"/>
</dbReference>
<dbReference type="EMBL" id="FRAG01000019">
    <property type="protein sequence ID" value="SHJ99251.1"/>
    <property type="molecule type" value="Genomic_DNA"/>
</dbReference>
<evidence type="ECO:0000313" key="2">
    <source>
        <dbReference type="Proteomes" id="UP000184465"/>
    </source>
</evidence>
<dbReference type="RefSeq" id="WP_165613058.1">
    <property type="nucleotide sequence ID" value="NZ_FRAG01000019.1"/>
</dbReference>
<dbReference type="AlphaFoldDB" id="A0A1M6NU98"/>
<keyword evidence="2" id="KW-1185">Reference proteome</keyword>
<organism evidence="1 2">
    <name type="scientific">Paramaledivibacter caminithermalis (strain DSM 15212 / CIP 107654 / DViRD3)</name>
    <name type="common">Clostridium caminithermale</name>
    <dbReference type="NCBI Taxonomy" id="1121301"/>
    <lineage>
        <taxon>Bacteria</taxon>
        <taxon>Bacillati</taxon>
        <taxon>Bacillota</taxon>
        <taxon>Clostridia</taxon>
        <taxon>Peptostreptococcales</taxon>
        <taxon>Caminicellaceae</taxon>
        <taxon>Paramaledivibacter</taxon>
    </lineage>
</organism>
<sequence length="55" mass="6295">MININCTIKDCIFQDNGKCTLTHVSTPSNVYNPECIYFRPKDEENIKTKSKASLQ</sequence>
<accession>A0A1M6NU98</accession>
<proteinExistence type="predicted"/>
<name>A0A1M6NU98_PARC5</name>
<protein>
    <recommendedName>
        <fullName evidence="3">DUF1540 domain-containing protein</fullName>
    </recommendedName>
</protein>
<evidence type="ECO:0008006" key="3">
    <source>
        <dbReference type="Google" id="ProtNLM"/>
    </source>
</evidence>
<reference evidence="1 2" key="1">
    <citation type="submission" date="2016-11" db="EMBL/GenBank/DDBJ databases">
        <authorList>
            <person name="Jaros S."/>
            <person name="Januszkiewicz K."/>
            <person name="Wedrychowicz H."/>
        </authorList>
    </citation>
    <scope>NUCLEOTIDE SEQUENCE [LARGE SCALE GENOMIC DNA]</scope>
    <source>
        <strain evidence="1 2">DSM 15212</strain>
    </source>
</reference>
<gene>
    <name evidence="1" type="ORF">SAMN02745912_01872</name>
</gene>